<sequence>MVDAAPSTDGCTASLVLPTMPGAVGNEASNRIPATSMSPLQPMVALQAPSYP</sequence>
<evidence type="ECO:0000313" key="2">
    <source>
        <dbReference type="EMBL" id="CNI46245.1"/>
    </source>
</evidence>
<feature type="compositionally biased region" description="Polar residues" evidence="1">
    <location>
        <begin position="27"/>
        <end position="36"/>
    </location>
</feature>
<dbReference type="EMBL" id="CQAZ01000053">
    <property type="protein sequence ID" value="CNI46245.1"/>
    <property type="molecule type" value="Genomic_DNA"/>
</dbReference>
<reference evidence="3" key="1">
    <citation type="submission" date="2015-03" db="EMBL/GenBank/DDBJ databases">
        <authorList>
            <consortium name="Pathogen Informatics"/>
        </authorList>
    </citation>
    <scope>NUCLEOTIDE SEQUENCE [LARGE SCALE GENOMIC DNA]</scope>
    <source>
        <strain evidence="3">A125KOH2</strain>
    </source>
</reference>
<accession>A0A0T9R5T9</accession>
<evidence type="ECO:0000313" key="3">
    <source>
        <dbReference type="Proteomes" id="UP000045840"/>
    </source>
</evidence>
<feature type="region of interest" description="Disordered" evidence="1">
    <location>
        <begin position="1"/>
        <end position="36"/>
    </location>
</feature>
<dbReference type="AlphaFoldDB" id="A0A0T9R5T9"/>
<evidence type="ECO:0000256" key="1">
    <source>
        <dbReference type="SAM" id="MobiDB-lite"/>
    </source>
</evidence>
<proteinExistence type="predicted"/>
<organism evidence="2 3">
    <name type="scientific">Yersinia pekkanenii</name>
    <dbReference type="NCBI Taxonomy" id="1288385"/>
    <lineage>
        <taxon>Bacteria</taxon>
        <taxon>Pseudomonadati</taxon>
        <taxon>Pseudomonadota</taxon>
        <taxon>Gammaproteobacteria</taxon>
        <taxon>Enterobacterales</taxon>
        <taxon>Yersiniaceae</taxon>
        <taxon>Yersinia</taxon>
    </lineage>
</organism>
<dbReference type="Proteomes" id="UP000045840">
    <property type="component" value="Unassembled WGS sequence"/>
</dbReference>
<gene>
    <name evidence="2" type="ORF">ERS008529_04100</name>
</gene>
<protein>
    <submittedName>
        <fullName evidence="2">Uncharacterized protein</fullName>
    </submittedName>
</protein>
<name>A0A0T9R5T9_9GAMM</name>